<evidence type="ECO:0000313" key="1">
    <source>
        <dbReference type="EMBL" id="WUO47498.1"/>
    </source>
</evidence>
<organism evidence="1 2">
    <name type="scientific">Streptomyces goshikiensis</name>
    <dbReference type="NCBI Taxonomy" id="1942"/>
    <lineage>
        <taxon>Bacteria</taxon>
        <taxon>Bacillati</taxon>
        <taxon>Actinomycetota</taxon>
        <taxon>Actinomycetes</taxon>
        <taxon>Kitasatosporales</taxon>
        <taxon>Streptomycetaceae</taxon>
        <taxon>Streptomyces</taxon>
    </lineage>
</organism>
<reference evidence="1" key="1">
    <citation type="submission" date="2022-10" db="EMBL/GenBank/DDBJ databases">
        <title>The complete genomes of actinobacterial strains from the NBC collection.</title>
        <authorList>
            <person name="Joergensen T.S."/>
            <person name="Alvarez Arevalo M."/>
            <person name="Sterndorff E.B."/>
            <person name="Faurdal D."/>
            <person name="Vuksanovic O."/>
            <person name="Mourched A.-S."/>
            <person name="Charusanti P."/>
            <person name="Shaw S."/>
            <person name="Blin K."/>
            <person name="Weber T."/>
        </authorList>
    </citation>
    <scope>NUCLEOTIDE SEQUENCE</scope>
    <source>
        <strain evidence="1">NBC_00283</strain>
    </source>
</reference>
<evidence type="ECO:0000313" key="2">
    <source>
        <dbReference type="Proteomes" id="UP001432075"/>
    </source>
</evidence>
<name>A0ABZ1RLZ5_9ACTN</name>
<protein>
    <submittedName>
        <fullName evidence="1">Uncharacterized protein</fullName>
    </submittedName>
</protein>
<accession>A0ABZ1RLZ5</accession>
<dbReference type="RefSeq" id="WP_328776173.1">
    <property type="nucleotide sequence ID" value="NZ_CP108057.1"/>
</dbReference>
<keyword evidence="2" id="KW-1185">Reference proteome</keyword>
<sequence>MLLLEFALHSLMDLTLWIGGKGLDRARCARSVAAFRRGEPVTLRCRYRTGAAAGRASGMQPGKLTLGRSGAVLDGPGASALRLAGPAVAATGGGRGGTALTCTTAQGEKAELLVLTWDSAMVALIEESIEAGA</sequence>
<dbReference type="EMBL" id="CP108057">
    <property type="protein sequence ID" value="WUO47498.1"/>
    <property type="molecule type" value="Genomic_DNA"/>
</dbReference>
<gene>
    <name evidence="1" type="ORF">OHU17_17455</name>
</gene>
<proteinExistence type="predicted"/>
<dbReference type="Proteomes" id="UP001432075">
    <property type="component" value="Chromosome"/>
</dbReference>